<evidence type="ECO:0000313" key="1">
    <source>
        <dbReference type="EMBL" id="TVM19219.1"/>
    </source>
</evidence>
<dbReference type="RefSeq" id="WP_144301577.1">
    <property type="nucleotide sequence ID" value="NZ_QMIE01000002.1"/>
</dbReference>
<gene>
    <name evidence="1" type="ORF">DPQ33_02335</name>
</gene>
<comment type="caution">
    <text evidence="1">The sequence shown here is derived from an EMBL/GenBank/DDBJ whole genome shotgun (WGS) entry which is preliminary data.</text>
</comment>
<accession>A0A7M3MHX6</accession>
<evidence type="ECO:0008006" key="3">
    <source>
        <dbReference type="Google" id="ProtNLM"/>
    </source>
</evidence>
<keyword evidence="2" id="KW-1185">Reference proteome</keyword>
<protein>
    <recommendedName>
        <fullName evidence="3">Class I SAM-dependent methyltransferase</fullName>
    </recommendedName>
</protein>
<dbReference type="OrthoDB" id="7342932at2"/>
<evidence type="ECO:0000313" key="2">
    <source>
        <dbReference type="Proteomes" id="UP000448292"/>
    </source>
</evidence>
<proteinExistence type="predicted"/>
<dbReference type="PANTHER" id="PTHR43861:SF6">
    <property type="entry name" value="METHYLTRANSFERASE TYPE 11"/>
    <property type="match status" value="1"/>
</dbReference>
<dbReference type="InterPro" id="IPR029063">
    <property type="entry name" value="SAM-dependent_MTases_sf"/>
</dbReference>
<dbReference type="SUPFAM" id="SSF53335">
    <property type="entry name" value="S-adenosyl-L-methionine-dependent methyltransferases"/>
    <property type="match status" value="1"/>
</dbReference>
<dbReference type="Proteomes" id="UP000448292">
    <property type="component" value="Unassembled WGS sequence"/>
</dbReference>
<dbReference type="CDD" id="cd02440">
    <property type="entry name" value="AdoMet_MTases"/>
    <property type="match status" value="1"/>
</dbReference>
<reference evidence="1 2" key="1">
    <citation type="submission" date="2018-06" db="EMBL/GenBank/DDBJ databases">
        <title>Complete genome of Desulfovibrio indonesiensis P37SLT.</title>
        <authorList>
            <person name="Crispim J.S."/>
            <person name="Vidigal P.M.P."/>
            <person name="Silva L.C.F."/>
            <person name="Laguardia C.N."/>
            <person name="Araujo L.C."/>
            <person name="Dias R.S."/>
            <person name="Sousa M.P."/>
            <person name="Paula S.O."/>
            <person name="Silva C."/>
        </authorList>
    </citation>
    <scope>NUCLEOTIDE SEQUENCE [LARGE SCALE GENOMIC DNA]</scope>
    <source>
        <strain evidence="1 2">P37SLT</strain>
    </source>
</reference>
<organism evidence="1 2">
    <name type="scientific">Oceanidesulfovibrio indonesiensis</name>
    <dbReference type="NCBI Taxonomy" id="54767"/>
    <lineage>
        <taxon>Bacteria</taxon>
        <taxon>Pseudomonadati</taxon>
        <taxon>Thermodesulfobacteriota</taxon>
        <taxon>Desulfovibrionia</taxon>
        <taxon>Desulfovibrionales</taxon>
        <taxon>Desulfovibrionaceae</taxon>
        <taxon>Oceanidesulfovibrio</taxon>
    </lineage>
</organism>
<dbReference type="Pfam" id="PF13489">
    <property type="entry name" value="Methyltransf_23"/>
    <property type="match status" value="1"/>
</dbReference>
<dbReference type="AlphaFoldDB" id="A0A7M3MHX6"/>
<dbReference type="PANTHER" id="PTHR43861">
    <property type="entry name" value="TRANS-ACONITATE 2-METHYLTRANSFERASE-RELATED"/>
    <property type="match status" value="1"/>
</dbReference>
<name>A0A7M3MHX6_9BACT</name>
<dbReference type="EMBL" id="QMIE01000002">
    <property type="protein sequence ID" value="TVM19219.1"/>
    <property type="molecule type" value="Genomic_DNA"/>
</dbReference>
<sequence>MTTPCPLCDSARTRPFYNESGHDYRRCDSCGLLFMWPRPDAAFLADHYQEYLDPEPDAVRDWGLEMRHVVRQTADQVAARIGPVGNVLDIGCGYGFFLEEMVRRGYAVEGVELSKPAAAIARQKTGATIHGKAIEDIEPEEQFDAVTMFYVIEHVTDPLGVLRTVRSMLRTGGLLVLRYPNTTPIIRLCTPLARKLTVMQAPSHIHDFAGRSMDLLLEQAGFADFSTVTMAATRPRNLVKRGISTYTTLLSNTLATLSRGRVLLPGVSRTTFAANPARQ</sequence>
<dbReference type="Gene3D" id="3.40.50.150">
    <property type="entry name" value="Vaccinia Virus protein VP39"/>
    <property type="match status" value="1"/>
</dbReference>